<keyword evidence="3" id="KW-1185">Reference proteome</keyword>
<sequence length="110" mass="12260">MANKRPSFRVAAGDNAWGWYPSASSITFDLKVASDRRNAHMPSVFLEIFKNETFQTKMSKETTSNPPPEQPQPRQGGATQNVDQPASQGLFVVIAMSYTTNNKKVRTQPK</sequence>
<evidence type="ECO:0000313" key="2">
    <source>
        <dbReference type="EMBL" id="CAI6029114.1"/>
    </source>
</evidence>
<comment type="caution">
    <text evidence="2">The sequence shown here is derived from an EMBL/GenBank/DDBJ whole genome shotgun (WGS) entry which is preliminary data.</text>
</comment>
<protein>
    <submittedName>
        <fullName evidence="2">Uncharacterized protein</fullName>
    </submittedName>
</protein>
<accession>A0AA35PU13</accession>
<feature type="compositionally biased region" description="Polar residues" evidence="1">
    <location>
        <begin position="55"/>
        <end position="64"/>
    </location>
</feature>
<evidence type="ECO:0000256" key="1">
    <source>
        <dbReference type="SAM" id="MobiDB-lite"/>
    </source>
</evidence>
<organism evidence="2 3">
    <name type="scientific">Clonostachys chloroleuca</name>
    <dbReference type="NCBI Taxonomy" id="1926264"/>
    <lineage>
        <taxon>Eukaryota</taxon>
        <taxon>Fungi</taxon>
        <taxon>Dikarya</taxon>
        <taxon>Ascomycota</taxon>
        <taxon>Pezizomycotina</taxon>
        <taxon>Sordariomycetes</taxon>
        <taxon>Hypocreomycetidae</taxon>
        <taxon>Hypocreales</taxon>
        <taxon>Bionectriaceae</taxon>
        <taxon>Clonostachys</taxon>
    </lineage>
</organism>
<dbReference type="EMBL" id="CABFNP030000507">
    <property type="protein sequence ID" value="CAI6029114.1"/>
    <property type="molecule type" value="Genomic_DNA"/>
</dbReference>
<name>A0AA35PU13_9HYPO</name>
<proteinExistence type="predicted"/>
<gene>
    <name evidence="2" type="ORF">CCHLO57077_00019132</name>
</gene>
<feature type="region of interest" description="Disordered" evidence="1">
    <location>
        <begin position="55"/>
        <end position="85"/>
    </location>
</feature>
<dbReference type="AlphaFoldDB" id="A0AA35PU13"/>
<reference evidence="2" key="1">
    <citation type="submission" date="2023-01" db="EMBL/GenBank/DDBJ databases">
        <authorList>
            <person name="Piombo E."/>
        </authorList>
    </citation>
    <scope>NUCLEOTIDE SEQUENCE</scope>
</reference>
<evidence type="ECO:0000313" key="3">
    <source>
        <dbReference type="Proteomes" id="UP001160390"/>
    </source>
</evidence>
<dbReference type="Proteomes" id="UP001160390">
    <property type="component" value="Unassembled WGS sequence"/>
</dbReference>